<proteinExistence type="predicted"/>
<reference evidence="1" key="1">
    <citation type="submission" date="2019-04" db="EMBL/GenBank/DDBJ databases">
        <title>Genomic and proteomic characterization of cyanophage S-SCSM1 provides new insights into understanding the viral gene diversity and phage-host interactions.</title>
        <authorList>
            <person name="Wang Q."/>
            <person name="Xu Y."/>
            <person name="Jiao N."/>
            <person name="Zhang R."/>
        </authorList>
    </citation>
    <scope>NUCLEOTIDE SEQUENCE [LARGE SCALE GENOMIC DNA]</scope>
</reference>
<gene>
    <name evidence="1" type="ORF">SSCSM1_124</name>
</gene>
<sequence length="283" mass="32136">MFLVATTRSVLYVREDNVITPVDRGKGLYYGLAKSFGKYYVACRNSDPTHTNKFIPPEEESGDIIVLDNKLRAETILQPEDFKLQDLHGIGFWSGKLLCTSSYGDYIAIYDGEKWDRWQPIPPRRNCSYRDSHHLNTVYGTDNRLYILAHNWDNGSYILEFDGIGQPPRQIHSNMGIQCHDLWSHKGDIYTLSSKEGCVRSTGGFVKDLGGWVRGFAHVDNHFWVGVSPTAKRSDRAFGDGIIRKYDEDWNQVGELILEDEGQVLAILDIGRKASNPQLSMLS</sequence>
<name>A0A6M2ZHP3_9CAUD</name>
<accession>A0A6M2ZHP3</accession>
<dbReference type="EMBL" id="MK867354">
    <property type="protein sequence ID" value="QFG06382.1"/>
    <property type="molecule type" value="Genomic_DNA"/>
</dbReference>
<dbReference type="Proteomes" id="UP000515683">
    <property type="component" value="Segment"/>
</dbReference>
<keyword evidence="2" id="KW-1185">Reference proteome</keyword>
<protein>
    <submittedName>
        <fullName evidence="1">Coatomer subunit alpha</fullName>
    </submittedName>
</protein>
<evidence type="ECO:0000313" key="1">
    <source>
        <dbReference type="EMBL" id="QFG06382.1"/>
    </source>
</evidence>
<evidence type="ECO:0000313" key="2">
    <source>
        <dbReference type="Proteomes" id="UP000515683"/>
    </source>
</evidence>
<dbReference type="SUPFAM" id="SSF63829">
    <property type="entry name" value="Calcium-dependent phosphotriesterase"/>
    <property type="match status" value="1"/>
</dbReference>
<organism evidence="1 2">
    <name type="scientific">Synechococcus phage S-SCSM1</name>
    <dbReference type="NCBI Taxonomy" id="2588487"/>
    <lineage>
        <taxon>Viruses</taxon>
        <taxon>Duplodnaviria</taxon>
        <taxon>Heunggongvirae</taxon>
        <taxon>Uroviricota</taxon>
        <taxon>Caudoviricetes</taxon>
        <taxon>Pantevenvirales</taxon>
        <taxon>Kyanoviridae</taxon>
        <taxon>Zhoulongquanvirus</taxon>
        <taxon>Zhoulongquanvirus esscess</taxon>
    </lineage>
</organism>